<feature type="domain" description="PhoU" evidence="7">
    <location>
        <begin position="363"/>
        <end position="448"/>
    </location>
</feature>
<dbReference type="GO" id="GO:0005886">
    <property type="term" value="C:plasma membrane"/>
    <property type="evidence" value="ECO:0007669"/>
    <property type="project" value="UniProtKB-SubCell"/>
</dbReference>
<evidence type="ECO:0000313" key="9">
    <source>
        <dbReference type="Proteomes" id="UP000192418"/>
    </source>
</evidence>
<feature type="transmembrane region" description="Helical" evidence="6">
    <location>
        <begin position="174"/>
        <end position="192"/>
    </location>
</feature>
<feature type="domain" description="PhoU" evidence="7">
    <location>
        <begin position="479"/>
        <end position="551"/>
    </location>
</feature>
<organism evidence="8 9">
    <name type="scientific">Desulfocicer vacuolatum DSM 3385</name>
    <dbReference type="NCBI Taxonomy" id="1121400"/>
    <lineage>
        <taxon>Bacteria</taxon>
        <taxon>Pseudomonadati</taxon>
        <taxon>Thermodesulfobacteriota</taxon>
        <taxon>Desulfobacteria</taxon>
        <taxon>Desulfobacterales</taxon>
        <taxon>Desulfobacteraceae</taxon>
        <taxon>Desulfocicer</taxon>
    </lineage>
</organism>
<evidence type="ECO:0000259" key="7">
    <source>
        <dbReference type="Pfam" id="PF01895"/>
    </source>
</evidence>
<evidence type="ECO:0000256" key="2">
    <source>
        <dbReference type="ARBA" id="ARBA00022475"/>
    </source>
</evidence>
<feature type="transmembrane region" description="Helical" evidence="6">
    <location>
        <begin position="251"/>
        <end position="269"/>
    </location>
</feature>
<feature type="transmembrane region" description="Helical" evidence="6">
    <location>
        <begin position="69"/>
        <end position="91"/>
    </location>
</feature>
<dbReference type="InterPro" id="IPR026022">
    <property type="entry name" value="PhoU_dom"/>
</dbReference>
<dbReference type="InterPro" id="IPR003841">
    <property type="entry name" value="Na/Pi_transpt"/>
</dbReference>
<keyword evidence="3 6" id="KW-0812">Transmembrane</keyword>
<feature type="transmembrane region" description="Helical" evidence="6">
    <location>
        <begin position="103"/>
        <end position="124"/>
    </location>
</feature>
<dbReference type="PANTHER" id="PTHR10010:SF46">
    <property type="entry name" value="SODIUM-DEPENDENT PHOSPHATE TRANSPORT PROTEIN 2B"/>
    <property type="match status" value="1"/>
</dbReference>
<dbReference type="NCBIfam" id="NF037997">
    <property type="entry name" value="Na_Pi_symport"/>
    <property type="match status" value="1"/>
</dbReference>
<dbReference type="OrthoDB" id="9763003at2"/>
<dbReference type="RefSeq" id="WP_084067487.1">
    <property type="nucleotide sequence ID" value="NZ_FWXY01000005.1"/>
</dbReference>
<gene>
    <name evidence="8" type="ORF">SAMN02746065_10532</name>
</gene>
<keyword evidence="2" id="KW-1003">Cell membrane</keyword>
<dbReference type="SUPFAM" id="SSF109755">
    <property type="entry name" value="PhoU-like"/>
    <property type="match status" value="1"/>
</dbReference>
<comment type="subcellular location">
    <subcellularLocation>
        <location evidence="1">Cell membrane</location>
        <topology evidence="1">Multi-pass membrane protein</topology>
    </subcellularLocation>
</comment>
<name>A0A1W2AF78_9BACT</name>
<dbReference type="GO" id="GO:0044341">
    <property type="term" value="P:sodium-dependent phosphate transport"/>
    <property type="evidence" value="ECO:0007669"/>
    <property type="project" value="InterPro"/>
</dbReference>
<dbReference type="EMBL" id="FWXY01000005">
    <property type="protein sequence ID" value="SMC59294.1"/>
    <property type="molecule type" value="Genomic_DNA"/>
</dbReference>
<evidence type="ECO:0000313" key="8">
    <source>
        <dbReference type="EMBL" id="SMC59294.1"/>
    </source>
</evidence>
<dbReference type="GO" id="GO:0005436">
    <property type="term" value="F:sodium:phosphate symporter activity"/>
    <property type="evidence" value="ECO:0007669"/>
    <property type="project" value="InterPro"/>
</dbReference>
<feature type="transmembrane region" description="Helical" evidence="6">
    <location>
        <begin position="136"/>
        <end position="154"/>
    </location>
</feature>
<dbReference type="InterPro" id="IPR004633">
    <property type="entry name" value="NaPi_cotrn-rel/YqeW-like"/>
</dbReference>
<feature type="transmembrane region" description="Helical" evidence="6">
    <location>
        <begin position="308"/>
        <end position="328"/>
    </location>
</feature>
<dbReference type="Pfam" id="PF01895">
    <property type="entry name" value="PhoU"/>
    <property type="match status" value="2"/>
</dbReference>
<evidence type="ECO:0000256" key="3">
    <source>
        <dbReference type="ARBA" id="ARBA00022692"/>
    </source>
</evidence>
<dbReference type="AlphaFoldDB" id="A0A1W2AF78"/>
<protein>
    <submittedName>
        <fullName evidence="8">Phosphate:Na+ symporter</fullName>
    </submittedName>
</protein>
<evidence type="ECO:0000256" key="4">
    <source>
        <dbReference type="ARBA" id="ARBA00022989"/>
    </source>
</evidence>
<dbReference type="Proteomes" id="UP000192418">
    <property type="component" value="Unassembled WGS sequence"/>
</dbReference>
<keyword evidence="9" id="KW-1185">Reference proteome</keyword>
<dbReference type="NCBIfam" id="TIGR00704">
    <property type="entry name" value="NaPi_cotrn_rel"/>
    <property type="match status" value="1"/>
</dbReference>
<reference evidence="8 9" key="1">
    <citation type="submission" date="2017-04" db="EMBL/GenBank/DDBJ databases">
        <authorList>
            <person name="Afonso C.L."/>
            <person name="Miller P.J."/>
            <person name="Scott M.A."/>
            <person name="Spackman E."/>
            <person name="Goraichik I."/>
            <person name="Dimitrov K.M."/>
            <person name="Suarez D.L."/>
            <person name="Swayne D.E."/>
        </authorList>
    </citation>
    <scope>NUCLEOTIDE SEQUENCE [LARGE SCALE GENOMIC DNA]</scope>
    <source>
        <strain evidence="8 9">DSM 3385</strain>
    </source>
</reference>
<sequence>MNISGIIFQTLGGLGLFILGMKMMTEGLQAAAGQKIRGILEAISSNRFLGCLTGAGVTAMVQSSSATTVMLIGFVSAGIMSLENAVGVVIGANVGTTITGQMIAFKLTKVALPAIAVGVGLKYFSKERNFRHIGDVVLGFGLLFYGMTVMKQGLAPIKTDPQFISFFTTFSTDSMLGILLCVGMGALLTVMVQSSSATVGLTMTLATSGLLEFPTAMALVLGENIGTTITAQLATIGSKNIEAHQTANAHTVFNVAGVGIILLIFPVFVNTVQTLSLKIGAGPVDLLVDGEYVNAARYIANGHTLFNVINAAIFLIILPRLVQLTIFISPKKKAKKERYQIPEFDARFMDSPIAALARVKGEIIRMADFAHMGLRKTSTCLKVRDDDILGEREAIEDHLDSFQKVIIKYLITISQGEINAPESKEISEMMRITNNIERLGDTMENVSRTLEKIYDQGFQFSDAAIKDLVEISDEVDRFMGFVIREMNEKTEGFYQKALAQEDLIDQMREKMREKHIKRLQVSSCSVDTGVLFVALISYYEKMGDYCYNIATGVNRIL</sequence>
<dbReference type="Pfam" id="PF02690">
    <property type="entry name" value="Na_Pi_cotrans"/>
    <property type="match status" value="2"/>
</dbReference>
<evidence type="ECO:0000256" key="1">
    <source>
        <dbReference type="ARBA" id="ARBA00004651"/>
    </source>
</evidence>
<feature type="transmembrane region" description="Helical" evidence="6">
    <location>
        <begin position="6"/>
        <end position="25"/>
    </location>
</feature>
<proteinExistence type="predicted"/>
<evidence type="ECO:0000256" key="5">
    <source>
        <dbReference type="ARBA" id="ARBA00023136"/>
    </source>
</evidence>
<keyword evidence="5 6" id="KW-0472">Membrane</keyword>
<dbReference type="Gene3D" id="1.20.58.220">
    <property type="entry name" value="Phosphate transport system protein phou homolog 2, domain 2"/>
    <property type="match status" value="1"/>
</dbReference>
<accession>A0A1W2AF78</accession>
<dbReference type="PANTHER" id="PTHR10010">
    <property type="entry name" value="SOLUTE CARRIER FAMILY 34 SODIUM PHOSPHATE , MEMBER 2-RELATED"/>
    <property type="match status" value="1"/>
</dbReference>
<evidence type="ECO:0000256" key="6">
    <source>
        <dbReference type="SAM" id="Phobius"/>
    </source>
</evidence>
<keyword evidence="4 6" id="KW-1133">Transmembrane helix</keyword>
<dbReference type="InterPro" id="IPR038078">
    <property type="entry name" value="PhoU-like_sf"/>
</dbReference>